<gene>
    <name evidence="1" type="ORF">LCGC14_0003780</name>
</gene>
<comment type="caution">
    <text evidence="1">The sequence shown here is derived from an EMBL/GenBank/DDBJ whole genome shotgun (WGS) entry which is preliminary data.</text>
</comment>
<dbReference type="AlphaFoldDB" id="A0A0F9WIK4"/>
<dbReference type="EMBL" id="LAZR01000001">
    <property type="protein sequence ID" value="KKO12368.1"/>
    <property type="molecule type" value="Genomic_DNA"/>
</dbReference>
<evidence type="ECO:0000313" key="1">
    <source>
        <dbReference type="EMBL" id="KKO12368.1"/>
    </source>
</evidence>
<sequence>MGGPHIEALQISPAFTSGDWFALDRNRPIDWAQAAKIVKDRLEGRFLRYAGNCLRSPYSGFVVLSIDSLMLETLQQFREGIINGHRQSRRLVTTFLQGRRFQPDFDAEARSSYYKDIRCGLLHQAEARRMWLIRRGESRMLARSPTGEGYVIDVRRFHKAVRQSLLDYMQELVNPEHDNLRTHLWTKMNYISDVRVQRGAEYAVENDE</sequence>
<reference evidence="1" key="1">
    <citation type="journal article" date="2015" name="Nature">
        <title>Complex archaea that bridge the gap between prokaryotes and eukaryotes.</title>
        <authorList>
            <person name="Spang A."/>
            <person name="Saw J.H."/>
            <person name="Jorgensen S.L."/>
            <person name="Zaremba-Niedzwiedzka K."/>
            <person name="Martijn J."/>
            <person name="Lind A.E."/>
            <person name="van Eijk R."/>
            <person name="Schleper C."/>
            <person name="Guy L."/>
            <person name="Ettema T.J."/>
        </authorList>
    </citation>
    <scope>NUCLEOTIDE SEQUENCE</scope>
</reference>
<name>A0A0F9WIK4_9ZZZZ</name>
<accession>A0A0F9WIK4</accession>
<proteinExistence type="predicted"/>
<organism evidence="1">
    <name type="scientific">marine sediment metagenome</name>
    <dbReference type="NCBI Taxonomy" id="412755"/>
    <lineage>
        <taxon>unclassified sequences</taxon>
        <taxon>metagenomes</taxon>
        <taxon>ecological metagenomes</taxon>
    </lineage>
</organism>
<protein>
    <submittedName>
        <fullName evidence="1">Uncharacterized protein</fullName>
    </submittedName>
</protein>